<dbReference type="NCBIfam" id="TIGR00946">
    <property type="entry name" value="2a69"/>
    <property type="match status" value="1"/>
</dbReference>
<organism evidence="11 12">
    <name type="scientific">Cucurbita argyrosperma subsp. sororia</name>
    <dbReference type="NCBI Taxonomy" id="37648"/>
    <lineage>
        <taxon>Eukaryota</taxon>
        <taxon>Viridiplantae</taxon>
        <taxon>Streptophyta</taxon>
        <taxon>Embryophyta</taxon>
        <taxon>Tracheophyta</taxon>
        <taxon>Spermatophyta</taxon>
        <taxon>Magnoliopsida</taxon>
        <taxon>eudicotyledons</taxon>
        <taxon>Gunneridae</taxon>
        <taxon>Pentapetalae</taxon>
        <taxon>rosids</taxon>
        <taxon>fabids</taxon>
        <taxon>Cucurbitales</taxon>
        <taxon>Cucurbitaceae</taxon>
        <taxon>Cucurbiteae</taxon>
        <taxon>Cucurbita</taxon>
    </lineage>
</organism>
<comment type="function">
    <text evidence="8">May act as a component of the auxin efflux carrier.</text>
</comment>
<evidence type="ECO:0000313" key="12">
    <source>
        <dbReference type="Proteomes" id="UP000685013"/>
    </source>
</evidence>
<comment type="caution">
    <text evidence="11">The sequence shown here is derived from an EMBL/GenBank/DDBJ whole genome shotgun (WGS) entry which is preliminary data.</text>
</comment>
<evidence type="ECO:0000256" key="8">
    <source>
        <dbReference type="RuleBase" id="RU362108"/>
    </source>
</evidence>
<sequence>MPDTPSSPKSGGRLVLMENLLGLLRIRVIRGVNLAVRDVRSSDPYVVIKMGKQKLKTRVIKKDVNPVWNEDLTLSISDPNIPIKLTVYDHDKFSKDDKMGYAEFDIKSFIEAQKMNLKNLPSGTTISRTLPGRHNCFAEESCVIWKDGQVIQDIYLRLKRVECGEVEIQLQWIDLPNAKDDYITGLLPCHDRRRPPLRRHDLSLRLRQMVEDLHPRSVLRYQPFRFVALFAVPLLSFHFIASNNPYTMSFRFIAADTLQKIMVLVVLAIWTKVSRRGCLEWTITLFSLSTLPNTLVMGIPLLKGIGARNLISEQFPDTAASIVSIHVESDVVSLDGQQVLETEAEIKDDGKLHVTVRRSNASRSDIFSRRSQGLSSTTPRPSNLTNAEIYSLQSSRNPTPRGSSFNHTDFYSMLGTGGVAPAVSRGPTPRPSNYEEENHGGGGKSGPRYYYHGNPAPPHYPAPNMGMFSPTGSRNKRSTANGQAGQYKSEDGNNNKDLHMFVWSSSASPVSDVFGGHDYGGPHDHKELKLAVSPGKGESGPRHNDREDVEREEFSFGNRGMNSSNNGHEMAAAEKGGNNGVSKTMPPASVMTRLILIMVWRKLIRNPNTYSSLIGLTWSLVSFRWHVEMPAIVAQSISILSDAGLGMAMFSLGLFMALQPRIIACGNSIATFAMAVRFLVGPAVMAAASIAVGLKGVLLHVAIVQAALPQGIVPFVFAKEYNVHPDILSTAVIFGMLIALPITLVYYILLGV</sequence>
<reference evidence="11 12" key="1">
    <citation type="journal article" date="2021" name="Hortic Res">
        <title>The domestication of Cucurbita argyrosperma as revealed by the genome of its wild relative.</title>
        <authorList>
            <person name="Barrera-Redondo J."/>
            <person name="Sanchez-de la Vega G."/>
            <person name="Aguirre-Liguori J.A."/>
            <person name="Castellanos-Morales G."/>
            <person name="Gutierrez-Guerrero Y.T."/>
            <person name="Aguirre-Dugua X."/>
            <person name="Aguirre-Planter E."/>
            <person name="Tenaillon M.I."/>
            <person name="Lira-Saade R."/>
            <person name="Eguiarte L.E."/>
        </authorList>
    </citation>
    <scope>NUCLEOTIDE SEQUENCE [LARGE SCALE GENOMIC DNA]</scope>
    <source>
        <strain evidence="11">JBR-2021</strain>
    </source>
</reference>
<keyword evidence="5 8" id="KW-1133">Transmembrane helix</keyword>
<feature type="transmembrane region" description="Helical" evidence="8">
    <location>
        <begin position="697"/>
        <end position="718"/>
    </location>
</feature>
<dbReference type="PROSITE" id="PS50004">
    <property type="entry name" value="C2"/>
    <property type="match status" value="1"/>
</dbReference>
<dbReference type="PANTHER" id="PTHR31752:SF18">
    <property type="entry name" value="AUXIN EFFLUX CARRIER COMPONENT 1"/>
    <property type="match status" value="1"/>
</dbReference>
<accession>A0AAV6MTC2</accession>
<dbReference type="GO" id="GO:0005783">
    <property type="term" value="C:endoplasmic reticulum"/>
    <property type="evidence" value="ECO:0007669"/>
    <property type="project" value="TreeGrafter"/>
</dbReference>
<evidence type="ECO:0000259" key="10">
    <source>
        <dbReference type="PROSITE" id="PS50004"/>
    </source>
</evidence>
<evidence type="ECO:0000256" key="1">
    <source>
        <dbReference type="ARBA" id="ARBA00004141"/>
    </source>
</evidence>
<evidence type="ECO:0000256" key="9">
    <source>
        <dbReference type="SAM" id="MobiDB-lite"/>
    </source>
</evidence>
<feature type="non-terminal residue" evidence="11">
    <location>
        <position position="1"/>
    </location>
</feature>
<comment type="caution">
    <text evidence="8">Lacks conserved residue(s) required for the propagation of feature annotation.</text>
</comment>
<dbReference type="InterPro" id="IPR051107">
    <property type="entry name" value="Auxin_Efflux_Carrier"/>
</dbReference>
<evidence type="ECO:0000256" key="6">
    <source>
        <dbReference type="ARBA" id="ARBA00023136"/>
    </source>
</evidence>
<dbReference type="InterPro" id="IPR004776">
    <property type="entry name" value="Mem_transp_PIN-like"/>
</dbReference>
<feature type="domain" description="C2" evidence="10">
    <location>
        <begin position="5"/>
        <end position="119"/>
    </location>
</feature>
<feature type="transmembrane region" description="Helical" evidence="8">
    <location>
        <begin position="730"/>
        <end position="749"/>
    </location>
</feature>
<dbReference type="CDD" id="cd04038">
    <property type="entry name" value="C2_ArfGAP"/>
    <property type="match status" value="1"/>
</dbReference>
<evidence type="ECO:0000313" key="11">
    <source>
        <dbReference type="EMBL" id="KAG6587687.1"/>
    </source>
</evidence>
<gene>
    <name evidence="11" type="primary">PIN1C</name>
    <name evidence="11" type="ORF">SDJN03_16252</name>
</gene>
<dbReference type="AlphaFoldDB" id="A0AAV6MTC2"/>
<dbReference type="GO" id="GO:0009926">
    <property type="term" value="P:auxin polar transport"/>
    <property type="evidence" value="ECO:0007669"/>
    <property type="project" value="TreeGrafter"/>
</dbReference>
<keyword evidence="12" id="KW-1185">Reference proteome</keyword>
<dbReference type="GO" id="GO:0005886">
    <property type="term" value="C:plasma membrane"/>
    <property type="evidence" value="ECO:0007669"/>
    <property type="project" value="TreeGrafter"/>
</dbReference>
<dbReference type="Pfam" id="PF00168">
    <property type="entry name" value="C2"/>
    <property type="match status" value="1"/>
</dbReference>
<keyword evidence="6 8" id="KW-0472">Membrane</keyword>
<dbReference type="EMBL" id="JAGKQH010000011">
    <property type="protein sequence ID" value="KAG6587687.1"/>
    <property type="molecule type" value="Genomic_DNA"/>
</dbReference>
<dbReference type="GO" id="GO:0010329">
    <property type="term" value="F:auxin efflux transmembrane transporter activity"/>
    <property type="evidence" value="ECO:0007669"/>
    <property type="project" value="TreeGrafter"/>
</dbReference>
<feature type="region of interest" description="Disordered" evidence="9">
    <location>
        <begin position="416"/>
        <end position="494"/>
    </location>
</feature>
<name>A0AAV6MTC2_9ROSI</name>
<dbReference type="InterPro" id="IPR000008">
    <property type="entry name" value="C2_dom"/>
</dbReference>
<evidence type="ECO:0000256" key="4">
    <source>
        <dbReference type="ARBA" id="ARBA00022692"/>
    </source>
</evidence>
<evidence type="ECO:0000256" key="2">
    <source>
        <dbReference type="ARBA" id="ARBA00009177"/>
    </source>
</evidence>
<keyword evidence="3 8" id="KW-0813">Transport</keyword>
<dbReference type="Pfam" id="PF03547">
    <property type="entry name" value="Mem_trans"/>
    <property type="match status" value="2"/>
</dbReference>
<feature type="compositionally biased region" description="Polar residues" evidence="9">
    <location>
        <begin position="470"/>
        <end position="486"/>
    </location>
</feature>
<keyword evidence="4 8" id="KW-0812">Transmembrane</keyword>
<evidence type="ECO:0000256" key="7">
    <source>
        <dbReference type="ARBA" id="ARBA00023294"/>
    </source>
</evidence>
<dbReference type="InterPro" id="IPR014024">
    <property type="entry name" value="Auxin_eff_plant"/>
</dbReference>
<dbReference type="SMART" id="SM00239">
    <property type="entry name" value="C2"/>
    <property type="match status" value="1"/>
</dbReference>
<evidence type="ECO:0000256" key="3">
    <source>
        <dbReference type="ARBA" id="ARBA00022448"/>
    </source>
</evidence>
<comment type="subcellular location">
    <subcellularLocation>
        <location evidence="1 8">Membrane</location>
        <topology evidence="1 8">Multi-pass membrane protein</topology>
    </subcellularLocation>
</comment>
<dbReference type="PANTHER" id="PTHR31752">
    <property type="entry name" value="AUXIN EFFLUX CARRIER COMPONENT 1B-RELATED"/>
    <property type="match status" value="1"/>
</dbReference>
<protein>
    <recommendedName>
        <fullName evidence="8">Auxin efflux carrier component</fullName>
    </recommendedName>
</protein>
<dbReference type="GO" id="GO:0009734">
    <property type="term" value="P:auxin-activated signaling pathway"/>
    <property type="evidence" value="ECO:0007669"/>
    <property type="project" value="UniProtKB-UniRule"/>
</dbReference>
<comment type="similarity">
    <text evidence="2 8">Belongs to the auxin efflux carrier (TC 2.A.69.1) family.</text>
</comment>
<feature type="region of interest" description="Disordered" evidence="9">
    <location>
        <begin position="363"/>
        <end position="385"/>
    </location>
</feature>
<evidence type="ECO:0000256" key="5">
    <source>
        <dbReference type="ARBA" id="ARBA00022989"/>
    </source>
</evidence>
<dbReference type="Proteomes" id="UP000685013">
    <property type="component" value="Chromosome 11"/>
</dbReference>
<proteinExistence type="inferred from homology"/>
<keyword evidence="7 8" id="KW-0927">Auxin signaling pathway</keyword>